<dbReference type="Proteomes" id="UP000886520">
    <property type="component" value="Chromosome 25"/>
</dbReference>
<dbReference type="EMBL" id="JABFUD020000025">
    <property type="protein sequence ID" value="KAI5058973.1"/>
    <property type="molecule type" value="Genomic_DNA"/>
</dbReference>
<evidence type="ECO:0008006" key="3">
    <source>
        <dbReference type="Google" id="ProtNLM"/>
    </source>
</evidence>
<comment type="caution">
    <text evidence="1">The sequence shown here is derived from an EMBL/GenBank/DDBJ whole genome shotgun (WGS) entry which is preliminary data.</text>
</comment>
<sequence length="118" mass="13258">MKGKKACESLGDREQFALVANVEKNLREVGNRARQYRILPSSDMAYCNTYSGVISPIVDASEDASDQLKPLATCRPPERPKKLRIRTKDRFKKKRIFTCSRCGGLGHNERSCKAPIAD</sequence>
<dbReference type="AlphaFoldDB" id="A0A9D4Z275"/>
<dbReference type="GO" id="GO:0003676">
    <property type="term" value="F:nucleic acid binding"/>
    <property type="evidence" value="ECO:0007669"/>
    <property type="project" value="InterPro"/>
</dbReference>
<reference evidence="1" key="1">
    <citation type="submission" date="2021-01" db="EMBL/GenBank/DDBJ databases">
        <title>Adiantum capillus-veneris genome.</title>
        <authorList>
            <person name="Fang Y."/>
            <person name="Liao Q."/>
        </authorList>
    </citation>
    <scope>NUCLEOTIDE SEQUENCE</scope>
    <source>
        <strain evidence="1">H3</strain>
        <tissue evidence="1">Leaf</tissue>
    </source>
</reference>
<gene>
    <name evidence="1" type="ORF">GOP47_0025292</name>
</gene>
<name>A0A9D4Z275_ADICA</name>
<evidence type="ECO:0000313" key="1">
    <source>
        <dbReference type="EMBL" id="KAI5058973.1"/>
    </source>
</evidence>
<keyword evidence="2" id="KW-1185">Reference proteome</keyword>
<evidence type="ECO:0000313" key="2">
    <source>
        <dbReference type="Proteomes" id="UP000886520"/>
    </source>
</evidence>
<dbReference type="SUPFAM" id="SSF57756">
    <property type="entry name" value="Retrovirus zinc finger-like domains"/>
    <property type="match status" value="1"/>
</dbReference>
<dbReference type="GO" id="GO:0008270">
    <property type="term" value="F:zinc ion binding"/>
    <property type="evidence" value="ECO:0007669"/>
    <property type="project" value="InterPro"/>
</dbReference>
<organism evidence="1 2">
    <name type="scientific">Adiantum capillus-veneris</name>
    <name type="common">Maidenhair fern</name>
    <dbReference type="NCBI Taxonomy" id="13818"/>
    <lineage>
        <taxon>Eukaryota</taxon>
        <taxon>Viridiplantae</taxon>
        <taxon>Streptophyta</taxon>
        <taxon>Embryophyta</taxon>
        <taxon>Tracheophyta</taxon>
        <taxon>Polypodiopsida</taxon>
        <taxon>Polypodiidae</taxon>
        <taxon>Polypodiales</taxon>
        <taxon>Pteridineae</taxon>
        <taxon>Pteridaceae</taxon>
        <taxon>Vittarioideae</taxon>
        <taxon>Adiantum</taxon>
    </lineage>
</organism>
<proteinExistence type="predicted"/>
<accession>A0A9D4Z275</accession>
<dbReference type="OrthoDB" id="1939383at2759"/>
<dbReference type="InterPro" id="IPR036875">
    <property type="entry name" value="Znf_CCHC_sf"/>
</dbReference>
<protein>
    <recommendedName>
        <fullName evidence="3">CCHC-type domain-containing protein</fullName>
    </recommendedName>
</protein>